<dbReference type="KEGG" id="btur:DB313_01550"/>
<dbReference type="Gene3D" id="3.40.50.10960">
    <property type="match status" value="1"/>
</dbReference>
<evidence type="ECO:0000256" key="6">
    <source>
        <dbReference type="ARBA" id="ARBA00023136"/>
    </source>
</evidence>
<gene>
    <name evidence="10" type="ORF">DB313_01550</name>
</gene>
<evidence type="ECO:0000256" key="7">
    <source>
        <dbReference type="ARBA" id="ARBA00023306"/>
    </source>
</evidence>
<name>A0A386PMV3_9SPIR</name>
<proteinExistence type="predicted"/>
<accession>A0A386PMV3</accession>
<dbReference type="AlphaFoldDB" id="A0A386PMV3"/>
<keyword evidence="7" id="KW-0131">Cell cycle</keyword>
<protein>
    <submittedName>
        <fullName evidence="10">Cell division protein FtsQ</fullName>
    </submittedName>
</protein>
<keyword evidence="5 8" id="KW-1133">Transmembrane helix</keyword>
<keyword evidence="4 8" id="KW-0812">Transmembrane</keyword>
<evidence type="ECO:0000256" key="5">
    <source>
        <dbReference type="ARBA" id="ARBA00022989"/>
    </source>
</evidence>
<dbReference type="Pfam" id="PF08478">
    <property type="entry name" value="POTRA_1"/>
    <property type="match status" value="1"/>
</dbReference>
<comment type="subcellular location">
    <subcellularLocation>
        <location evidence="1">Membrane</location>
    </subcellularLocation>
</comment>
<dbReference type="Proteomes" id="UP000275571">
    <property type="component" value="Chromosome"/>
</dbReference>
<organism evidence="10 11">
    <name type="scientific">Borrelia turcica IST7</name>
    <dbReference type="NCBI Taxonomy" id="1104446"/>
    <lineage>
        <taxon>Bacteria</taxon>
        <taxon>Pseudomonadati</taxon>
        <taxon>Spirochaetota</taxon>
        <taxon>Spirochaetia</taxon>
        <taxon>Spirochaetales</taxon>
        <taxon>Borreliaceae</taxon>
        <taxon>Borrelia</taxon>
    </lineage>
</organism>
<dbReference type="Gene3D" id="3.10.20.310">
    <property type="entry name" value="membrane protein fhac"/>
    <property type="match status" value="1"/>
</dbReference>
<reference evidence="10 11" key="1">
    <citation type="journal article" date="2018" name="Infect. Genet. Evol.">
        <title>Genome-wide analysis of Borrelia turcica and 'Candidatus Borrelia tachyglossi' shows relapsing fever-like genomes with unique genomic links to Lyme disease Borrelia.</title>
        <authorList>
            <person name="Gofton A.W."/>
            <person name="Margos G."/>
            <person name="Fingerle V."/>
            <person name="Hepner S."/>
            <person name="Loh S.M."/>
            <person name="Ryan U."/>
            <person name="Irwin P."/>
            <person name="Oskam C.L."/>
        </authorList>
    </citation>
    <scope>NUCLEOTIDE SEQUENCE [LARGE SCALE GENOMIC DNA]</scope>
    <source>
        <strain evidence="10 11">IST7</strain>
    </source>
</reference>
<evidence type="ECO:0000256" key="2">
    <source>
        <dbReference type="ARBA" id="ARBA00022475"/>
    </source>
</evidence>
<dbReference type="PROSITE" id="PS51779">
    <property type="entry name" value="POTRA"/>
    <property type="match status" value="1"/>
</dbReference>
<evidence type="ECO:0000313" key="10">
    <source>
        <dbReference type="EMBL" id="AYE36187.1"/>
    </source>
</evidence>
<dbReference type="PANTHER" id="PTHR37820">
    <property type="entry name" value="CELL DIVISION PROTEIN DIVIB"/>
    <property type="match status" value="1"/>
</dbReference>
<evidence type="ECO:0000256" key="8">
    <source>
        <dbReference type="SAM" id="Phobius"/>
    </source>
</evidence>
<evidence type="ECO:0000259" key="9">
    <source>
        <dbReference type="PROSITE" id="PS51779"/>
    </source>
</evidence>
<feature type="transmembrane region" description="Helical" evidence="8">
    <location>
        <begin position="12"/>
        <end position="34"/>
    </location>
</feature>
<dbReference type="OrthoDB" id="350948at2"/>
<keyword evidence="2" id="KW-1003">Cell membrane</keyword>
<keyword evidence="11" id="KW-1185">Reference proteome</keyword>
<keyword evidence="6 8" id="KW-0472">Membrane</keyword>
<dbReference type="InterPro" id="IPR034746">
    <property type="entry name" value="POTRA"/>
</dbReference>
<evidence type="ECO:0000256" key="1">
    <source>
        <dbReference type="ARBA" id="ARBA00004370"/>
    </source>
</evidence>
<dbReference type="PANTHER" id="PTHR37820:SF1">
    <property type="entry name" value="CELL DIVISION PROTEIN FTSQ"/>
    <property type="match status" value="1"/>
</dbReference>
<dbReference type="InterPro" id="IPR050487">
    <property type="entry name" value="FtsQ_DivIB"/>
</dbReference>
<evidence type="ECO:0000313" key="11">
    <source>
        <dbReference type="Proteomes" id="UP000275571"/>
    </source>
</evidence>
<dbReference type="GO" id="GO:0005886">
    <property type="term" value="C:plasma membrane"/>
    <property type="evidence" value="ECO:0007669"/>
    <property type="project" value="TreeGrafter"/>
</dbReference>
<keyword evidence="3 10" id="KW-0132">Cell division</keyword>
<dbReference type="InterPro" id="IPR013685">
    <property type="entry name" value="POTRA_FtsQ_type"/>
</dbReference>
<evidence type="ECO:0000256" key="4">
    <source>
        <dbReference type="ARBA" id="ARBA00022692"/>
    </source>
</evidence>
<dbReference type="GO" id="GO:0051301">
    <property type="term" value="P:cell division"/>
    <property type="evidence" value="ECO:0007669"/>
    <property type="project" value="UniProtKB-KW"/>
</dbReference>
<dbReference type="EMBL" id="CP028884">
    <property type="protein sequence ID" value="AYE36187.1"/>
    <property type="molecule type" value="Genomic_DNA"/>
</dbReference>
<dbReference type="RefSeq" id="WP_120104108.1">
    <property type="nucleotide sequence ID" value="NZ_CP028884.1"/>
</dbReference>
<evidence type="ECO:0000256" key="3">
    <source>
        <dbReference type="ARBA" id="ARBA00022618"/>
    </source>
</evidence>
<sequence length="247" mass="28785">MVVYKRFLLRYIYVMVSLILLEIVFIIFVSPYFLIRYISFNDGIHISKEDIIKISGIKPNTYYYEADINAYETNIKKDLRVKNVDVKLIFPNKISIHIEKRVPVVATYENIDGSFIYYFIDSDGVILEKCKDLIYDLPIISGLHLNDNEVGDFLEDRMVTVIKKLNYIKINQNTLYNLISEINFLKLNFYDYKITLYMKSIYNKILITADMSLIGAVHKVLMIADLLKESSDTIDLRSGDIILLGEN</sequence>
<feature type="domain" description="POTRA" evidence="9">
    <location>
        <begin position="33"/>
        <end position="101"/>
    </location>
</feature>